<comment type="subcellular location">
    <subcellularLocation>
        <location evidence="1">Nucleus</location>
    </subcellularLocation>
</comment>
<evidence type="ECO:0000259" key="10">
    <source>
        <dbReference type="Pfam" id="PF08646"/>
    </source>
</evidence>
<comment type="similarity">
    <text evidence="2">Belongs to the replication factor A protein 1 family.</text>
</comment>
<dbReference type="InterPro" id="IPR031657">
    <property type="entry name" value="REPA_OB_2"/>
</dbReference>
<dbReference type="CDD" id="cd04476">
    <property type="entry name" value="RPA1_DBD_C"/>
    <property type="match status" value="1"/>
</dbReference>
<accession>A0AAD1Y413</accession>
<dbReference type="InterPro" id="IPR047192">
    <property type="entry name" value="Euk_RPA1_DBD_C"/>
</dbReference>
<protein>
    <recommendedName>
        <fullName evidence="14">Replication protein A subunit</fullName>
    </recommendedName>
</protein>
<dbReference type="CDD" id="cd04474">
    <property type="entry name" value="RPA1_DBD_A"/>
    <property type="match status" value="1"/>
</dbReference>
<sequence>MRFKLSDGFSSITVVLCKSDSTPTNDNTEYKKFGIVKIIRPRLLKVNKTNILTIQVNPEIIYGFSYNKIGTPIDYTERILTGNFPETVPTPYIDKDDIKAHIKGGIKCKRSLKDDCYTPIKVLNTYTHDWKIKVRVIKKNKRSWTNMKGSGVVMTLDLIDSASSQIQASFFNDAVLKFDNVIQENCVYTMTNGTVRPANKRFTSIDNNFCINFEIHGKIEKVEDEGVIADQAFDFKTAKQIADMEDIKTIDFIGVVHHVTPIVTINTKNGERKEKRTISMADDSGMSINLSIWGDQTTMIDFEQNPHPVIAIKGVKISLYGGKSLNLIRESTVSIDPQIKETERLKEWYKTFIEKESNQLVGLSFDSPGSSLDQAQATERLLIESDEFLHEQFSKAPDKCCYFCVNGYINNIKSDEKCIYMACPDETCSKKVYYQHDIQRYRCDTCNLDYEEAKPKFMLMVRFSDFTNTCYTFFYKDTAPLIMDCTPDVLKEFKNQGDNQSYSDAFTRQQYKKYKLLMRARIATYAGGTKVTYSAAKVMDYNFKNENHSLLERLALYDKKQTTPEQDMMMYNMEQEANFYGNGGINNFFGNTPTGFSRPNNMF</sequence>
<evidence type="ECO:0008006" key="14">
    <source>
        <dbReference type="Google" id="ProtNLM"/>
    </source>
</evidence>
<evidence type="ECO:0000256" key="6">
    <source>
        <dbReference type="ARBA" id="ARBA00022833"/>
    </source>
</evidence>
<evidence type="ECO:0000313" key="13">
    <source>
        <dbReference type="Proteomes" id="UP001295684"/>
    </source>
</evidence>
<dbReference type="Proteomes" id="UP001295684">
    <property type="component" value="Unassembled WGS sequence"/>
</dbReference>
<dbReference type="InterPro" id="IPR012340">
    <property type="entry name" value="NA-bd_OB-fold"/>
</dbReference>
<dbReference type="AlphaFoldDB" id="A0AAD1Y413"/>
<dbReference type="SUPFAM" id="SSF50249">
    <property type="entry name" value="Nucleic acid-binding proteins"/>
    <property type="match status" value="3"/>
</dbReference>
<feature type="domain" description="Replication protein A OB" evidence="11">
    <location>
        <begin position="239"/>
        <end position="335"/>
    </location>
</feature>
<keyword evidence="8" id="KW-0539">Nucleus</keyword>
<dbReference type="CDD" id="cd04475">
    <property type="entry name" value="RPA1_DBD_B"/>
    <property type="match status" value="1"/>
</dbReference>
<dbReference type="PANTHER" id="PTHR47165:SF4">
    <property type="entry name" value="OS03G0429900 PROTEIN"/>
    <property type="match status" value="1"/>
</dbReference>
<keyword evidence="7" id="KW-0238">DNA-binding</keyword>
<evidence type="ECO:0000256" key="4">
    <source>
        <dbReference type="ARBA" id="ARBA00022723"/>
    </source>
</evidence>
<dbReference type="Pfam" id="PF08646">
    <property type="entry name" value="Rep_fac-A_C"/>
    <property type="match status" value="1"/>
</dbReference>
<evidence type="ECO:0000256" key="2">
    <source>
        <dbReference type="ARBA" id="ARBA00005690"/>
    </source>
</evidence>
<keyword evidence="4" id="KW-0479">Metal-binding</keyword>
<proteinExistence type="inferred from homology"/>
<evidence type="ECO:0000256" key="1">
    <source>
        <dbReference type="ARBA" id="ARBA00004123"/>
    </source>
</evidence>
<dbReference type="Pfam" id="PF02721">
    <property type="entry name" value="DUF223"/>
    <property type="match status" value="1"/>
</dbReference>
<dbReference type="FunFam" id="2.40.50.140:FF:000064">
    <property type="entry name" value="Replication protein A subunit"/>
    <property type="match status" value="1"/>
</dbReference>
<dbReference type="GO" id="GO:0006260">
    <property type="term" value="P:DNA replication"/>
    <property type="evidence" value="ECO:0007669"/>
    <property type="project" value="UniProtKB-KW"/>
</dbReference>
<evidence type="ECO:0000256" key="7">
    <source>
        <dbReference type="ARBA" id="ARBA00023125"/>
    </source>
</evidence>
<evidence type="ECO:0000256" key="8">
    <source>
        <dbReference type="ARBA" id="ARBA00023242"/>
    </source>
</evidence>
<dbReference type="EMBL" id="CAMPGE010026571">
    <property type="protein sequence ID" value="CAI2384252.1"/>
    <property type="molecule type" value="Genomic_DNA"/>
</dbReference>
<dbReference type="PANTHER" id="PTHR47165">
    <property type="entry name" value="OS03G0429900 PROTEIN"/>
    <property type="match status" value="1"/>
</dbReference>
<dbReference type="GO" id="GO:0005634">
    <property type="term" value="C:nucleus"/>
    <property type="evidence" value="ECO:0007669"/>
    <property type="project" value="UniProtKB-SubCell"/>
</dbReference>
<feature type="domain" description="Replication protein A 70 kDa DNA-binding subunit B/D first OB fold" evidence="9">
    <location>
        <begin position="117"/>
        <end position="221"/>
    </location>
</feature>
<dbReference type="GO" id="GO:0003677">
    <property type="term" value="F:DNA binding"/>
    <property type="evidence" value="ECO:0007669"/>
    <property type="project" value="UniProtKB-KW"/>
</dbReference>
<evidence type="ECO:0000313" key="12">
    <source>
        <dbReference type="EMBL" id="CAI2384252.1"/>
    </source>
</evidence>
<gene>
    <name evidence="12" type="ORF">ECRASSUSDP1_LOCUS25774</name>
</gene>
<keyword evidence="5" id="KW-0863">Zinc-finger</keyword>
<dbReference type="InterPro" id="IPR003871">
    <property type="entry name" value="RFA1B/D_OB_1st"/>
</dbReference>
<dbReference type="FunFam" id="2.40.50.140:FF:000041">
    <property type="entry name" value="Replication protein A subunit"/>
    <property type="match status" value="1"/>
</dbReference>
<organism evidence="12 13">
    <name type="scientific">Euplotes crassus</name>
    <dbReference type="NCBI Taxonomy" id="5936"/>
    <lineage>
        <taxon>Eukaryota</taxon>
        <taxon>Sar</taxon>
        <taxon>Alveolata</taxon>
        <taxon>Ciliophora</taxon>
        <taxon>Intramacronucleata</taxon>
        <taxon>Spirotrichea</taxon>
        <taxon>Hypotrichia</taxon>
        <taxon>Euplotida</taxon>
        <taxon>Euplotidae</taxon>
        <taxon>Moneuplotes</taxon>
    </lineage>
</organism>
<reference evidence="12" key="1">
    <citation type="submission" date="2023-07" db="EMBL/GenBank/DDBJ databases">
        <authorList>
            <consortium name="AG Swart"/>
            <person name="Singh M."/>
            <person name="Singh A."/>
            <person name="Seah K."/>
            <person name="Emmerich C."/>
        </authorList>
    </citation>
    <scope>NUCLEOTIDE SEQUENCE</scope>
    <source>
        <strain evidence="12">DP1</strain>
    </source>
</reference>
<keyword evidence="3" id="KW-0235">DNA replication</keyword>
<dbReference type="Pfam" id="PF16900">
    <property type="entry name" value="REPA_OB_2"/>
    <property type="match status" value="1"/>
</dbReference>
<evidence type="ECO:0000256" key="5">
    <source>
        <dbReference type="ARBA" id="ARBA00022771"/>
    </source>
</evidence>
<keyword evidence="13" id="KW-1185">Reference proteome</keyword>
<evidence type="ECO:0000259" key="9">
    <source>
        <dbReference type="Pfam" id="PF02721"/>
    </source>
</evidence>
<feature type="domain" description="Replication factor A C-terminal" evidence="10">
    <location>
        <begin position="402"/>
        <end position="550"/>
    </location>
</feature>
<dbReference type="GO" id="GO:0008270">
    <property type="term" value="F:zinc ion binding"/>
    <property type="evidence" value="ECO:0007669"/>
    <property type="project" value="UniProtKB-KW"/>
</dbReference>
<dbReference type="InterPro" id="IPR013955">
    <property type="entry name" value="Rep_factor-A_C"/>
</dbReference>
<dbReference type="Gene3D" id="2.40.50.140">
    <property type="entry name" value="Nucleic acid-binding proteins"/>
    <property type="match status" value="3"/>
</dbReference>
<comment type="caution">
    <text evidence="12">The sequence shown here is derived from an EMBL/GenBank/DDBJ whole genome shotgun (WGS) entry which is preliminary data.</text>
</comment>
<keyword evidence="6" id="KW-0862">Zinc</keyword>
<evidence type="ECO:0000259" key="11">
    <source>
        <dbReference type="Pfam" id="PF16900"/>
    </source>
</evidence>
<name>A0AAD1Y413_EUPCR</name>
<evidence type="ECO:0000256" key="3">
    <source>
        <dbReference type="ARBA" id="ARBA00022705"/>
    </source>
</evidence>